<feature type="compositionally biased region" description="Basic and acidic residues" evidence="1">
    <location>
        <begin position="450"/>
        <end position="461"/>
    </location>
</feature>
<feature type="compositionally biased region" description="Polar residues" evidence="1">
    <location>
        <begin position="211"/>
        <end position="224"/>
    </location>
</feature>
<keyword evidence="3" id="KW-1185">Reference proteome</keyword>
<reference evidence="2" key="1">
    <citation type="submission" date="2021-04" db="EMBL/GenBank/DDBJ databases">
        <authorList>
            <person name="Chebbi M.A.C M."/>
        </authorList>
    </citation>
    <scope>NUCLEOTIDE SEQUENCE</scope>
</reference>
<feature type="region of interest" description="Disordered" evidence="1">
    <location>
        <begin position="508"/>
        <end position="535"/>
    </location>
</feature>
<evidence type="ECO:0000313" key="3">
    <source>
        <dbReference type="Proteomes" id="UP000786811"/>
    </source>
</evidence>
<feature type="compositionally biased region" description="Basic and acidic residues" evidence="1">
    <location>
        <begin position="472"/>
        <end position="484"/>
    </location>
</feature>
<feature type="region of interest" description="Disordered" evidence="1">
    <location>
        <begin position="211"/>
        <end position="277"/>
    </location>
</feature>
<feature type="region of interest" description="Disordered" evidence="1">
    <location>
        <begin position="288"/>
        <end position="307"/>
    </location>
</feature>
<proteinExistence type="predicted"/>
<dbReference type="EMBL" id="CAJNRD030001122">
    <property type="protein sequence ID" value="CAG5100241.1"/>
    <property type="molecule type" value="Genomic_DNA"/>
</dbReference>
<sequence length="624" mass="69673">MNFIPEALKENCPRSVTTVWVASGLSDRMFRQSFNRKQILAFDLSPACQEIEKIIKSSGTQREQKVYFDVIVQLVYGVVKLIKFKLFIFQGDLKKFEESTLPPIINSRKTDKSAEDGDPIDYLRIPDIDVNFSEDLVADTHLLPADYIHAVQQIKFPEVEYSFGTTSTSDLTDFLNNMTQKADSVREILGQTAGMNFGNISAPYAAANITMTPTKRQKQWNTDDTPSKRKRKSLRDAFNDVQTEAPDDVQPSEIDVQVPAGEPEPEPKPEPKPEPVGISSLEQESALVVPEPGPPADTSPAHESEQDTLQKLAELEIDPLEVPKQRRTKKNLKFRDPVISISGEAIKKNQRNNIYTVNRADVQIQINLFRQTTENLFNRPAISWCKNSKKFRHLADALLANFQVMLTPLRSAADIDLARRASVHSAAQLSDDIAADIITNRRKSNQTDQTRVDDTDDHQTDNTEQANTESTVDVHHPEISHPDLDSGTQDVAPEDNATGATLDVAIAGLTPPEPESNESLWSDLPKRSSQFHRESENIIDVDDIVSNDSSRSSSPSSWTLTDLKAQLEVFLAERSAVTFENLVPLENNTKSDAVTCLKFLLSMASKGEVTLSQEEGDEDIWISK</sequence>
<evidence type="ECO:0000256" key="1">
    <source>
        <dbReference type="SAM" id="MobiDB-lite"/>
    </source>
</evidence>
<protein>
    <submittedName>
        <fullName evidence="2">Uncharacterized protein</fullName>
    </submittedName>
</protein>
<evidence type="ECO:0000313" key="2">
    <source>
        <dbReference type="EMBL" id="CAG5100241.1"/>
    </source>
</evidence>
<dbReference type="AlphaFoldDB" id="A0A8J2MW29"/>
<name>A0A8J2MW29_COTCN</name>
<organism evidence="2 3">
    <name type="scientific">Cotesia congregata</name>
    <name type="common">Parasitoid wasp</name>
    <name type="synonym">Apanteles congregatus</name>
    <dbReference type="NCBI Taxonomy" id="51543"/>
    <lineage>
        <taxon>Eukaryota</taxon>
        <taxon>Metazoa</taxon>
        <taxon>Ecdysozoa</taxon>
        <taxon>Arthropoda</taxon>
        <taxon>Hexapoda</taxon>
        <taxon>Insecta</taxon>
        <taxon>Pterygota</taxon>
        <taxon>Neoptera</taxon>
        <taxon>Endopterygota</taxon>
        <taxon>Hymenoptera</taxon>
        <taxon>Apocrita</taxon>
        <taxon>Ichneumonoidea</taxon>
        <taxon>Braconidae</taxon>
        <taxon>Microgastrinae</taxon>
        <taxon>Cotesia</taxon>
    </lineage>
</organism>
<dbReference type="Gene3D" id="1.10.10.580">
    <property type="entry name" value="Structural maintenance of chromosome 1. Chain E"/>
    <property type="match status" value="1"/>
</dbReference>
<gene>
    <name evidence="2" type="ORF">HICCMSTLAB_LOCUS9455</name>
</gene>
<accession>A0A8J2MW29</accession>
<feature type="region of interest" description="Disordered" evidence="1">
    <location>
        <begin position="440"/>
        <end position="495"/>
    </location>
</feature>
<dbReference type="InterPro" id="IPR023093">
    <property type="entry name" value="ScpA-like_C"/>
</dbReference>
<comment type="caution">
    <text evidence="2">The sequence shown here is derived from an EMBL/GenBank/DDBJ whole genome shotgun (WGS) entry which is preliminary data.</text>
</comment>
<dbReference type="Proteomes" id="UP000786811">
    <property type="component" value="Unassembled WGS sequence"/>
</dbReference>
<dbReference type="OrthoDB" id="7678213at2759"/>